<organism evidence="2 3">
    <name type="scientific">Clitoria ternatea</name>
    <name type="common">Butterfly pea</name>
    <dbReference type="NCBI Taxonomy" id="43366"/>
    <lineage>
        <taxon>Eukaryota</taxon>
        <taxon>Viridiplantae</taxon>
        <taxon>Streptophyta</taxon>
        <taxon>Embryophyta</taxon>
        <taxon>Tracheophyta</taxon>
        <taxon>Spermatophyta</taxon>
        <taxon>Magnoliopsida</taxon>
        <taxon>eudicotyledons</taxon>
        <taxon>Gunneridae</taxon>
        <taxon>Pentapetalae</taxon>
        <taxon>rosids</taxon>
        <taxon>fabids</taxon>
        <taxon>Fabales</taxon>
        <taxon>Fabaceae</taxon>
        <taxon>Papilionoideae</taxon>
        <taxon>50 kb inversion clade</taxon>
        <taxon>NPAAA clade</taxon>
        <taxon>indigoferoid/millettioid clade</taxon>
        <taxon>Phaseoleae</taxon>
        <taxon>Clitoria</taxon>
    </lineage>
</organism>
<dbReference type="AlphaFoldDB" id="A0AAN9IT33"/>
<evidence type="ECO:0000313" key="3">
    <source>
        <dbReference type="Proteomes" id="UP001359559"/>
    </source>
</evidence>
<name>A0AAN9IT33_CLITE</name>
<dbReference type="Proteomes" id="UP001359559">
    <property type="component" value="Unassembled WGS sequence"/>
</dbReference>
<evidence type="ECO:0000256" key="1">
    <source>
        <dbReference type="SAM" id="MobiDB-lite"/>
    </source>
</evidence>
<reference evidence="2 3" key="1">
    <citation type="submission" date="2024-01" db="EMBL/GenBank/DDBJ databases">
        <title>The genomes of 5 underutilized Papilionoideae crops provide insights into root nodulation and disease resistance.</title>
        <authorList>
            <person name="Yuan L."/>
        </authorList>
    </citation>
    <scope>NUCLEOTIDE SEQUENCE [LARGE SCALE GENOMIC DNA]</scope>
    <source>
        <strain evidence="2">LY-2023</strain>
        <tissue evidence="2">Leaf</tissue>
    </source>
</reference>
<accession>A0AAN9IT33</accession>
<gene>
    <name evidence="2" type="ORF">RJT34_20232</name>
</gene>
<evidence type="ECO:0000313" key="2">
    <source>
        <dbReference type="EMBL" id="KAK7285459.1"/>
    </source>
</evidence>
<sequence>MFFFWGIFRGQKENHLANKQVSKYLKVQQGDGDAMKSRGIDLNAQPKNDDEVEGDDVEIPNQMTVLIYIQDVPHSKAELKLPSISGSPIIDPHLSPDRCLLM</sequence>
<keyword evidence="3" id="KW-1185">Reference proteome</keyword>
<proteinExistence type="predicted"/>
<dbReference type="EMBL" id="JAYKXN010000005">
    <property type="protein sequence ID" value="KAK7285459.1"/>
    <property type="molecule type" value="Genomic_DNA"/>
</dbReference>
<protein>
    <submittedName>
        <fullName evidence="2">Uncharacterized protein</fullName>
    </submittedName>
</protein>
<comment type="caution">
    <text evidence="2">The sequence shown here is derived from an EMBL/GenBank/DDBJ whole genome shotgun (WGS) entry which is preliminary data.</text>
</comment>
<feature type="region of interest" description="Disordered" evidence="1">
    <location>
        <begin position="36"/>
        <end position="55"/>
    </location>
</feature>